<protein>
    <submittedName>
        <fullName evidence="1">Uncharacterized protein</fullName>
    </submittedName>
</protein>
<dbReference type="InterPro" id="IPR055712">
    <property type="entry name" value="DUF7288"/>
</dbReference>
<accession>A0A6C0UEX8</accession>
<dbReference type="Proteomes" id="UP000465846">
    <property type="component" value="Chromosome"/>
</dbReference>
<organism evidence="1 2">
    <name type="scientific">Halogeometricum borinquense</name>
    <dbReference type="NCBI Taxonomy" id="60847"/>
    <lineage>
        <taxon>Archaea</taxon>
        <taxon>Methanobacteriati</taxon>
        <taxon>Methanobacteriota</taxon>
        <taxon>Stenosarchaea group</taxon>
        <taxon>Halobacteria</taxon>
        <taxon>Halobacteriales</taxon>
        <taxon>Haloferacaceae</taxon>
        <taxon>Halogeometricum</taxon>
    </lineage>
</organism>
<dbReference type="Pfam" id="PF23959">
    <property type="entry name" value="DUF7288"/>
    <property type="match status" value="1"/>
</dbReference>
<dbReference type="AlphaFoldDB" id="A0A6C0UEX8"/>
<evidence type="ECO:0000313" key="2">
    <source>
        <dbReference type="Proteomes" id="UP000465846"/>
    </source>
</evidence>
<dbReference type="EMBL" id="CP048739">
    <property type="protein sequence ID" value="QIB73760.1"/>
    <property type="molecule type" value="Genomic_DNA"/>
</dbReference>
<name>A0A6C0UEX8_9EURY</name>
<reference evidence="1 2" key="1">
    <citation type="submission" date="2020-02" db="EMBL/GenBank/DDBJ databases">
        <title>Whole genome sequence of Halogeometricum borinquense strain wsp4.</title>
        <authorList>
            <person name="Verma D.K."/>
            <person name="Gopal K."/>
            <person name="Prasad E.S."/>
        </authorList>
    </citation>
    <scope>NUCLEOTIDE SEQUENCE [LARGE SCALE GENOMIC DNA]</scope>
    <source>
        <strain evidence="2">wsp4</strain>
    </source>
</reference>
<sequence length="209" mass="23201">MKSDRRSASRSRSDRRGQAHTLEAIAASILLLSSIAFALQVTAVTPLTGSTSNQRIEDHQSTLAEDVLASQSANETLKAGLLYWNESERNWHGAQWDGYHDGAPENISLGQALNDALLDRGVAYNLNVYFWRNDQRIREQVVYLGEPSDHASVATWTVTLYDDDRLRDADGNLTATTLSDAEDAYFAPDIEPDGAVYNVVVVEVVTWRM</sequence>
<gene>
    <name evidence="1" type="ORF">G3I44_05330</name>
</gene>
<proteinExistence type="predicted"/>
<evidence type="ECO:0000313" key="1">
    <source>
        <dbReference type="EMBL" id="QIB73760.1"/>
    </source>
</evidence>
<dbReference type="GeneID" id="44078801"/>
<dbReference type="RefSeq" id="WP_163485765.1">
    <property type="nucleotide sequence ID" value="NZ_CP048739.1"/>
</dbReference>